<feature type="coiled-coil region" evidence="4">
    <location>
        <begin position="273"/>
        <end position="303"/>
    </location>
</feature>
<organism evidence="5 6">
    <name type="scientific">Apiotrichum porosum</name>
    <dbReference type="NCBI Taxonomy" id="105984"/>
    <lineage>
        <taxon>Eukaryota</taxon>
        <taxon>Fungi</taxon>
        <taxon>Dikarya</taxon>
        <taxon>Basidiomycota</taxon>
        <taxon>Agaricomycotina</taxon>
        <taxon>Tremellomycetes</taxon>
        <taxon>Trichosporonales</taxon>
        <taxon>Trichosporonaceae</taxon>
        <taxon>Apiotrichum</taxon>
    </lineage>
</organism>
<dbReference type="GO" id="GO:0070124">
    <property type="term" value="P:mitochondrial translational initiation"/>
    <property type="evidence" value="ECO:0007669"/>
    <property type="project" value="TreeGrafter"/>
</dbReference>
<evidence type="ECO:0000256" key="3">
    <source>
        <dbReference type="ARBA" id="ARBA00022917"/>
    </source>
</evidence>
<dbReference type="AlphaFoldDB" id="A0A427Y6G2"/>
<reference evidence="5 6" key="1">
    <citation type="submission" date="2018-11" db="EMBL/GenBank/DDBJ databases">
        <title>Genome sequence of Apiotrichum porosum DSM 27194.</title>
        <authorList>
            <person name="Aliyu H."/>
            <person name="Gorte O."/>
            <person name="Ochsenreither K."/>
        </authorList>
    </citation>
    <scope>NUCLEOTIDE SEQUENCE [LARGE SCALE GENOMIC DNA]</scope>
    <source>
        <strain evidence="5 6">DSM 27194</strain>
    </source>
</reference>
<keyword evidence="2" id="KW-0396">Initiation factor</keyword>
<dbReference type="RefSeq" id="XP_028479437.1">
    <property type="nucleotide sequence ID" value="XM_028620465.1"/>
</dbReference>
<dbReference type="PANTHER" id="PTHR10938">
    <property type="entry name" value="TRANSLATION INITIATION FACTOR IF-3"/>
    <property type="match status" value="1"/>
</dbReference>
<dbReference type="PANTHER" id="PTHR10938:SF0">
    <property type="entry name" value="TRANSLATION INITIATION FACTOR IF-3, MITOCHONDRIAL"/>
    <property type="match status" value="1"/>
</dbReference>
<evidence type="ECO:0000256" key="4">
    <source>
        <dbReference type="SAM" id="Coils"/>
    </source>
</evidence>
<dbReference type="GeneID" id="39589466"/>
<comment type="similarity">
    <text evidence="1">Belongs to the IF-3 family.</text>
</comment>
<accession>A0A427Y6G2</accession>
<keyword evidence="3" id="KW-0648">Protein biosynthesis</keyword>
<dbReference type="EMBL" id="RSCE01000002">
    <property type="protein sequence ID" value="RSH86652.1"/>
    <property type="molecule type" value="Genomic_DNA"/>
</dbReference>
<dbReference type="Gene3D" id="3.30.110.10">
    <property type="entry name" value="Translation initiation factor 3 (IF-3), C-terminal domain"/>
    <property type="match status" value="1"/>
</dbReference>
<dbReference type="GO" id="GO:0032790">
    <property type="term" value="P:ribosome disassembly"/>
    <property type="evidence" value="ECO:0007669"/>
    <property type="project" value="TreeGrafter"/>
</dbReference>
<evidence type="ECO:0008006" key="7">
    <source>
        <dbReference type="Google" id="ProtNLM"/>
    </source>
</evidence>
<keyword evidence="4" id="KW-0175">Coiled coil</keyword>
<evidence type="ECO:0000256" key="1">
    <source>
        <dbReference type="ARBA" id="ARBA00005439"/>
    </source>
</evidence>
<dbReference type="Proteomes" id="UP000279236">
    <property type="component" value="Unassembled WGS sequence"/>
</dbReference>
<proteinExistence type="inferred from homology"/>
<dbReference type="GO" id="GO:0003743">
    <property type="term" value="F:translation initiation factor activity"/>
    <property type="evidence" value="ECO:0007669"/>
    <property type="project" value="UniProtKB-KW"/>
</dbReference>
<dbReference type="InterPro" id="IPR001288">
    <property type="entry name" value="Translation_initiation_fac_3"/>
</dbReference>
<evidence type="ECO:0000313" key="6">
    <source>
        <dbReference type="Proteomes" id="UP000279236"/>
    </source>
</evidence>
<dbReference type="SUPFAM" id="SSF55200">
    <property type="entry name" value="Translation initiation factor IF3, C-terminal domain"/>
    <property type="match status" value="1"/>
</dbReference>
<comment type="caution">
    <text evidence="5">The sequence shown here is derived from an EMBL/GenBank/DDBJ whole genome shotgun (WGS) entry which is preliminary data.</text>
</comment>
<name>A0A427Y6G2_9TREE</name>
<evidence type="ECO:0000313" key="5">
    <source>
        <dbReference type="EMBL" id="RSH86652.1"/>
    </source>
</evidence>
<dbReference type="GO" id="GO:0043022">
    <property type="term" value="F:ribosome binding"/>
    <property type="evidence" value="ECO:0007669"/>
    <property type="project" value="TreeGrafter"/>
</dbReference>
<keyword evidence="6" id="KW-1185">Reference proteome</keyword>
<gene>
    <name evidence="5" type="ORF">EHS24_004923</name>
</gene>
<protein>
    <recommendedName>
        <fullName evidence="7">Translation initiation factor 3 N-terminal domain-containing protein</fullName>
    </recommendedName>
</protein>
<sequence>MSRPFLNMAARSSATAATASSRIAAAATSGPSRRTIVHSARARLPLSTRVHSPLLSPSLAAVRFYRPGFGQSREERAAAAAEAAELAANPLMRRNHDIPFQTVQLVDPATNKLDEPQSKSSILRNMDFSQEALVVVQADPPIVKIINLEEERHAKREFDARAKLQRKTSMEDKELQVPWNAAPSDMQHKINTARNILEKGDRVHLIFATRSGAGLKNKITEEQRLEIVKNFDVQLGMSAKKWKADDQTRGMWICYWQPLPSIQAEHRTKVVGVESDKKRIRDEKKEARRIKEAERLRKAEERKANGGN</sequence>
<dbReference type="OrthoDB" id="21573at2759"/>
<dbReference type="GO" id="GO:0005739">
    <property type="term" value="C:mitochondrion"/>
    <property type="evidence" value="ECO:0007669"/>
    <property type="project" value="TreeGrafter"/>
</dbReference>
<dbReference type="InterPro" id="IPR036788">
    <property type="entry name" value="T_IF-3_C_sf"/>
</dbReference>
<evidence type="ECO:0000256" key="2">
    <source>
        <dbReference type="ARBA" id="ARBA00022540"/>
    </source>
</evidence>
<dbReference type="STRING" id="105984.A0A427Y6G2"/>